<feature type="compositionally biased region" description="Acidic residues" evidence="1">
    <location>
        <begin position="323"/>
        <end position="336"/>
    </location>
</feature>
<dbReference type="PROSITE" id="PS50174">
    <property type="entry name" value="G_PATCH"/>
    <property type="match status" value="1"/>
</dbReference>
<dbReference type="EMBL" id="ML986488">
    <property type="protein sequence ID" value="KAF2278376.1"/>
    <property type="molecule type" value="Genomic_DNA"/>
</dbReference>
<dbReference type="Pfam" id="PF01424">
    <property type="entry name" value="R3H"/>
    <property type="match status" value="1"/>
</dbReference>
<dbReference type="PROSITE" id="PS51061">
    <property type="entry name" value="R3H"/>
    <property type="match status" value="1"/>
</dbReference>
<accession>A0A6A6JRM9</accession>
<feature type="region of interest" description="Disordered" evidence="1">
    <location>
        <begin position="1"/>
        <end position="46"/>
    </location>
</feature>
<feature type="compositionally biased region" description="Basic residues" evidence="1">
    <location>
        <begin position="422"/>
        <end position="435"/>
    </location>
</feature>
<feature type="compositionally biased region" description="Basic and acidic residues" evidence="1">
    <location>
        <begin position="240"/>
        <end position="250"/>
    </location>
</feature>
<dbReference type="SUPFAM" id="SSF82708">
    <property type="entry name" value="R3H domain"/>
    <property type="match status" value="1"/>
</dbReference>
<feature type="region of interest" description="Disordered" evidence="1">
    <location>
        <begin position="88"/>
        <end position="290"/>
    </location>
</feature>
<feature type="region of interest" description="Disordered" evidence="1">
    <location>
        <begin position="456"/>
        <end position="488"/>
    </location>
</feature>
<evidence type="ECO:0000259" key="2">
    <source>
        <dbReference type="PROSITE" id="PS50174"/>
    </source>
</evidence>
<sequence length="706" mass="76989">MGRKRGAKDTFKNSRGSKGKGNGNTPRRHQHRGASNGFGRYDGGDDEGGLFSLKDEALWAANHRSNAFTAGKKLRFLKVEFVSAGQLEGTIPENLLQKKPEPPSASPGPADAMANMEIRSASPSPSPSHSGSSSGDEEVIVFRGRANLSPAQPVRPQRSSGKSTPDVVSKEGTRSTHLSGASASDSATSVAPATSTAEREVPSTHIQVAEVAEVTIETVEPGPEPTEAQEEADSDSDAESVVRDGFEKRLGGKSPWMINTTPWESRSKPGIGWLPVDDRPGMESFVRGDVDPRDAAMEDYMENIRKDLELDPSLTFGRRDLDLVSDDDQVEDEIAEASDVSLYLEYSDDLSGGGSDGDEGTDAEEGEEEDEDEVDMDDEKIARILQKQEELGLGSDEILLDDADFFSGPVGEPAYEIDRPTNRKQRRTMNHKKRAQATFPSASALADALDMDPYNGFDVMDTERPSLKPKKKGRRGQPPPELSDDDLNEQLQATWERDRAKKRLKKAEREELRKLGLLGRKGKAPDLSVKYAGGHTLEDIVEEIREWMFSEREQLSLPPMEAGRRAVVHQMVNQIGVSSRSRGSGADRFTVLSKTIRTKRVEDSFFDALIQHKGYRARFHFASSSRRGVKNGTPRQGVGGGGRPGFMYREGELVGARAPELGPENKGHALLEKMGWTKGMALGAVDNKGILQPIAHAVKMGKAGLG</sequence>
<gene>
    <name evidence="4" type="ORF">EI97DRAFT_251630</name>
</gene>
<reference evidence="4" key="1">
    <citation type="journal article" date="2020" name="Stud. Mycol.">
        <title>101 Dothideomycetes genomes: a test case for predicting lifestyles and emergence of pathogens.</title>
        <authorList>
            <person name="Haridas S."/>
            <person name="Albert R."/>
            <person name="Binder M."/>
            <person name="Bloem J."/>
            <person name="Labutti K."/>
            <person name="Salamov A."/>
            <person name="Andreopoulos B."/>
            <person name="Baker S."/>
            <person name="Barry K."/>
            <person name="Bills G."/>
            <person name="Bluhm B."/>
            <person name="Cannon C."/>
            <person name="Castanera R."/>
            <person name="Culley D."/>
            <person name="Daum C."/>
            <person name="Ezra D."/>
            <person name="Gonzalez J."/>
            <person name="Henrissat B."/>
            <person name="Kuo A."/>
            <person name="Liang C."/>
            <person name="Lipzen A."/>
            <person name="Lutzoni F."/>
            <person name="Magnuson J."/>
            <person name="Mondo S."/>
            <person name="Nolan M."/>
            <person name="Ohm R."/>
            <person name="Pangilinan J."/>
            <person name="Park H.-J."/>
            <person name="Ramirez L."/>
            <person name="Alfaro M."/>
            <person name="Sun H."/>
            <person name="Tritt A."/>
            <person name="Yoshinaga Y."/>
            <person name="Zwiers L.-H."/>
            <person name="Turgeon B."/>
            <person name="Goodwin S."/>
            <person name="Spatafora J."/>
            <person name="Crous P."/>
            <person name="Grigoriev I."/>
        </authorList>
    </citation>
    <scope>NUCLEOTIDE SEQUENCE</scope>
    <source>
        <strain evidence="4">CBS 379.55</strain>
    </source>
</reference>
<feature type="compositionally biased region" description="Low complexity" evidence="1">
    <location>
        <begin position="120"/>
        <end position="134"/>
    </location>
</feature>
<feature type="compositionally biased region" description="Basic and acidic residues" evidence="1">
    <location>
        <begin position="276"/>
        <end position="290"/>
    </location>
</feature>
<dbReference type="InterPro" id="IPR000467">
    <property type="entry name" value="G_patch_dom"/>
</dbReference>
<proteinExistence type="predicted"/>
<organism evidence="4 5">
    <name type="scientific">Westerdykella ornata</name>
    <dbReference type="NCBI Taxonomy" id="318751"/>
    <lineage>
        <taxon>Eukaryota</taxon>
        <taxon>Fungi</taxon>
        <taxon>Dikarya</taxon>
        <taxon>Ascomycota</taxon>
        <taxon>Pezizomycotina</taxon>
        <taxon>Dothideomycetes</taxon>
        <taxon>Pleosporomycetidae</taxon>
        <taxon>Pleosporales</taxon>
        <taxon>Sporormiaceae</taxon>
        <taxon>Westerdykella</taxon>
    </lineage>
</organism>
<keyword evidence="5" id="KW-1185">Reference proteome</keyword>
<evidence type="ECO:0000313" key="5">
    <source>
        <dbReference type="Proteomes" id="UP000800097"/>
    </source>
</evidence>
<feature type="domain" description="G-patch" evidence="2">
    <location>
        <begin position="663"/>
        <end position="706"/>
    </location>
</feature>
<dbReference type="GeneID" id="54547328"/>
<evidence type="ECO:0000259" key="3">
    <source>
        <dbReference type="PROSITE" id="PS51061"/>
    </source>
</evidence>
<dbReference type="PANTHER" id="PTHR14195">
    <property type="entry name" value="G PATCH DOMAIN CONTAINING PROTEIN 2"/>
    <property type="match status" value="1"/>
</dbReference>
<dbReference type="SMART" id="SM00393">
    <property type="entry name" value="R3H"/>
    <property type="match status" value="1"/>
</dbReference>
<dbReference type="AlphaFoldDB" id="A0A6A6JRM9"/>
<dbReference type="InterPro" id="IPR001374">
    <property type="entry name" value="R3H_dom"/>
</dbReference>
<feature type="compositionally biased region" description="Acidic residues" evidence="1">
    <location>
        <begin position="356"/>
        <end position="378"/>
    </location>
</feature>
<dbReference type="RefSeq" id="XP_033655915.1">
    <property type="nucleotide sequence ID" value="XM_033794153.1"/>
</dbReference>
<dbReference type="Gene3D" id="3.30.1370.50">
    <property type="entry name" value="R3H-like domain"/>
    <property type="match status" value="1"/>
</dbReference>
<feature type="region of interest" description="Disordered" evidence="1">
    <location>
        <begin position="403"/>
        <end position="441"/>
    </location>
</feature>
<dbReference type="SMART" id="SM00443">
    <property type="entry name" value="G_patch"/>
    <property type="match status" value="1"/>
</dbReference>
<evidence type="ECO:0000313" key="4">
    <source>
        <dbReference type="EMBL" id="KAF2278376.1"/>
    </source>
</evidence>
<dbReference type="Proteomes" id="UP000800097">
    <property type="component" value="Unassembled WGS sequence"/>
</dbReference>
<feature type="compositionally biased region" description="Acidic residues" evidence="1">
    <location>
        <begin position="227"/>
        <end position="238"/>
    </location>
</feature>
<evidence type="ECO:0000256" key="1">
    <source>
        <dbReference type="SAM" id="MobiDB-lite"/>
    </source>
</evidence>
<protein>
    <recommendedName>
        <fullName evidence="6">Protein SQS1</fullName>
    </recommendedName>
</protein>
<feature type="compositionally biased region" description="Low complexity" evidence="1">
    <location>
        <begin position="208"/>
        <end position="220"/>
    </location>
</feature>
<feature type="domain" description="R3H" evidence="3">
    <location>
        <begin position="534"/>
        <end position="596"/>
    </location>
</feature>
<dbReference type="OrthoDB" id="21470at2759"/>
<name>A0A6A6JRM9_WESOR</name>
<dbReference type="Pfam" id="PF01585">
    <property type="entry name" value="G-patch"/>
    <property type="match status" value="1"/>
</dbReference>
<dbReference type="InterPro" id="IPR051189">
    <property type="entry name" value="Splicing_assoc_domain"/>
</dbReference>
<dbReference type="InterPro" id="IPR036867">
    <property type="entry name" value="R3H_dom_sf"/>
</dbReference>
<feature type="region of interest" description="Disordered" evidence="1">
    <location>
        <begin position="322"/>
        <end position="383"/>
    </location>
</feature>
<feature type="compositionally biased region" description="Low complexity" evidence="1">
    <location>
        <begin position="179"/>
        <end position="196"/>
    </location>
</feature>
<evidence type="ECO:0008006" key="6">
    <source>
        <dbReference type="Google" id="ProtNLM"/>
    </source>
</evidence>
<dbReference type="GO" id="GO:0003676">
    <property type="term" value="F:nucleic acid binding"/>
    <property type="evidence" value="ECO:0007669"/>
    <property type="project" value="UniProtKB-UniRule"/>
</dbReference>